<dbReference type="CDD" id="cd06550">
    <property type="entry name" value="TM_ABC_iron-siderophores_like"/>
    <property type="match status" value="1"/>
</dbReference>
<feature type="transmembrane region" description="Helical" evidence="7">
    <location>
        <begin position="92"/>
        <end position="114"/>
    </location>
</feature>
<comment type="similarity">
    <text evidence="2 6">Belongs to the ABC-3 integral membrane protein family.</text>
</comment>
<feature type="transmembrane region" description="Helical" evidence="7">
    <location>
        <begin position="134"/>
        <end position="150"/>
    </location>
</feature>
<sequence>MNFLLEPLHYDFMLKALFCSALIGCVCALLSVFLLLKGWSLIGDALSHAVVPGVAVAYLWQLPYALGAFTTGLFAAAAMLVLRRLPMLRQDAVIGFVFSVFFATGLLIISLYPTAVDLQAVIYGNILGIADSDLWQMLVIAGVSLLILALKWRDFMLLFFDDVQAVTTGLPVRRLQWLFFALVSAAVVAALQTVGAILVIALLITPGATAFLMTDRFGRVLICALIIGVVTAVVGAYASYFLDAATGAVIVVLQSFLFLLVFAIKHLAVHRATQTKSAHRLQCTAPVRYGEEGSV</sequence>
<keyword evidence="4 7" id="KW-1133">Transmembrane helix</keyword>
<evidence type="ECO:0000256" key="6">
    <source>
        <dbReference type="RuleBase" id="RU003943"/>
    </source>
</evidence>
<evidence type="ECO:0000256" key="7">
    <source>
        <dbReference type="SAM" id="Phobius"/>
    </source>
</evidence>
<dbReference type="Proteomes" id="UP001574673">
    <property type="component" value="Unassembled WGS sequence"/>
</dbReference>
<dbReference type="InterPro" id="IPR001626">
    <property type="entry name" value="ABC_TroCD"/>
</dbReference>
<keyword evidence="3 6" id="KW-0812">Transmembrane</keyword>
<comment type="caution">
    <text evidence="8">The sequence shown here is derived from an EMBL/GenBank/DDBJ whole genome shotgun (WGS) entry which is preliminary data.</text>
</comment>
<feature type="transmembrane region" description="Helical" evidence="7">
    <location>
        <begin position="12"/>
        <end position="36"/>
    </location>
</feature>
<feature type="transmembrane region" description="Helical" evidence="7">
    <location>
        <begin position="217"/>
        <end position="238"/>
    </location>
</feature>
<evidence type="ECO:0000256" key="2">
    <source>
        <dbReference type="ARBA" id="ARBA00008034"/>
    </source>
</evidence>
<evidence type="ECO:0000256" key="5">
    <source>
        <dbReference type="ARBA" id="ARBA00023136"/>
    </source>
</evidence>
<keyword evidence="5 7" id="KW-0472">Membrane</keyword>
<dbReference type="Gene3D" id="1.10.3470.10">
    <property type="entry name" value="ABC transporter involved in vitamin B12 uptake, BtuC"/>
    <property type="match status" value="1"/>
</dbReference>
<reference evidence="9" key="1">
    <citation type="submission" date="2024-06" db="EMBL/GenBank/DDBJ databases">
        <title>Radixoralia hellwigii gen. nov., sp nov., isolated from a root canal in the human oral cavity.</title>
        <authorList>
            <person name="Bartsch S."/>
            <person name="Wittmer A."/>
            <person name="Schulz A.-K."/>
            <person name="Neumann-Schaal M."/>
            <person name="Wolf J."/>
            <person name="Gronow S."/>
            <person name="Tennert C."/>
            <person name="Haecker G."/>
            <person name="Cieplik F."/>
            <person name="Al-Ahmad A."/>
        </authorList>
    </citation>
    <scope>NUCLEOTIDE SEQUENCE [LARGE SCALE GENOMIC DNA]</scope>
    <source>
        <strain evidence="9">Wk13</strain>
    </source>
</reference>
<name>A0ABV4UEW7_9RHOO</name>
<feature type="transmembrane region" description="Helical" evidence="7">
    <location>
        <begin position="244"/>
        <end position="264"/>
    </location>
</feature>
<evidence type="ECO:0000256" key="1">
    <source>
        <dbReference type="ARBA" id="ARBA00004141"/>
    </source>
</evidence>
<dbReference type="PANTHER" id="PTHR30477">
    <property type="entry name" value="ABC-TRANSPORTER METAL-BINDING PROTEIN"/>
    <property type="match status" value="1"/>
</dbReference>
<evidence type="ECO:0000313" key="9">
    <source>
        <dbReference type="Proteomes" id="UP001574673"/>
    </source>
</evidence>
<keyword evidence="6" id="KW-0813">Transport</keyword>
<evidence type="ECO:0000313" key="8">
    <source>
        <dbReference type="EMBL" id="MFA9949439.1"/>
    </source>
</evidence>
<feature type="transmembrane region" description="Helical" evidence="7">
    <location>
        <begin position="178"/>
        <end position="205"/>
    </location>
</feature>
<keyword evidence="9" id="KW-1185">Reference proteome</keyword>
<proteinExistence type="inferred from homology"/>
<dbReference type="RefSeq" id="WP_418890568.1">
    <property type="nucleotide sequence ID" value="NZ_JBEUWX010000002.1"/>
</dbReference>
<gene>
    <name evidence="8" type="ORF">ABCS64_03700</name>
</gene>
<accession>A0ABV4UEW7</accession>
<dbReference type="InterPro" id="IPR037294">
    <property type="entry name" value="ABC_BtuC-like"/>
</dbReference>
<organism evidence="8 9">
    <name type="scientific">Dentiradicibacter hellwigii</name>
    <dbReference type="NCBI Taxonomy" id="3149053"/>
    <lineage>
        <taxon>Bacteria</taxon>
        <taxon>Pseudomonadati</taxon>
        <taxon>Pseudomonadota</taxon>
        <taxon>Betaproteobacteria</taxon>
        <taxon>Rhodocyclales</taxon>
        <taxon>Rhodocyclaceae</taxon>
        <taxon>Dentiradicibacter</taxon>
    </lineage>
</organism>
<dbReference type="EMBL" id="JBEUWX010000002">
    <property type="protein sequence ID" value="MFA9949439.1"/>
    <property type="molecule type" value="Genomic_DNA"/>
</dbReference>
<dbReference type="SUPFAM" id="SSF81345">
    <property type="entry name" value="ABC transporter involved in vitamin B12 uptake, BtuC"/>
    <property type="match status" value="1"/>
</dbReference>
<evidence type="ECO:0000256" key="3">
    <source>
        <dbReference type="ARBA" id="ARBA00022692"/>
    </source>
</evidence>
<feature type="transmembrane region" description="Helical" evidence="7">
    <location>
        <begin position="66"/>
        <end position="85"/>
    </location>
</feature>
<protein>
    <submittedName>
        <fullName evidence="8">Metal ABC transporter permease</fullName>
    </submittedName>
</protein>
<comment type="subcellular location">
    <subcellularLocation>
        <location evidence="6">Cell membrane</location>
        <topology evidence="6">Multi-pass membrane protein</topology>
    </subcellularLocation>
    <subcellularLocation>
        <location evidence="1">Membrane</location>
        <topology evidence="1">Multi-pass membrane protein</topology>
    </subcellularLocation>
</comment>
<dbReference type="Pfam" id="PF00950">
    <property type="entry name" value="ABC-3"/>
    <property type="match status" value="1"/>
</dbReference>
<evidence type="ECO:0000256" key="4">
    <source>
        <dbReference type="ARBA" id="ARBA00022989"/>
    </source>
</evidence>
<dbReference type="PANTHER" id="PTHR30477:SF13">
    <property type="entry name" value="IRON TRANSPORT SYSTEM MEMBRANE PROTEIN HI_0360-RELATED"/>
    <property type="match status" value="1"/>
</dbReference>